<proteinExistence type="predicted"/>
<dbReference type="Proteomes" id="UP001597076">
    <property type="component" value="Unassembled WGS sequence"/>
</dbReference>
<evidence type="ECO:0000313" key="7">
    <source>
        <dbReference type="EMBL" id="MFD1565499.1"/>
    </source>
</evidence>
<gene>
    <name evidence="7" type="ORF">ACFR99_18345</name>
</gene>
<dbReference type="PROSITE" id="PS51012">
    <property type="entry name" value="ABC_TM2"/>
    <property type="match status" value="1"/>
</dbReference>
<evidence type="ECO:0000259" key="6">
    <source>
        <dbReference type="PROSITE" id="PS51012"/>
    </source>
</evidence>
<dbReference type="AlphaFoldDB" id="A0ABD6BK61"/>
<dbReference type="Pfam" id="PF01061">
    <property type="entry name" value="ABC2_membrane"/>
    <property type="match status" value="1"/>
</dbReference>
<dbReference type="PANTHER" id="PTHR43332">
    <property type="entry name" value="INNER MEMBRANE TRANSPORT PERMEASE YADH-RELATED"/>
    <property type="match status" value="1"/>
</dbReference>
<evidence type="ECO:0000256" key="1">
    <source>
        <dbReference type="ARBA" id="ARBA00004141"/>
    </source>
</evidence>
<reference evidence="7 8" key="1">
    <citation type="journal article" date="2019" name="Int. J. Syst. Evol. Microbiol.">
        <title>The Global Catalogue of Microorganisms (GCM) 10K type strain sequencing project: providing services to taxonomists for standard genome sequencing and annotation.</title>
        <authorList>
            <consortium name="The Broad Institute Genomics Platform"/>
            <consortium name="The Broad Institute Genome Sequencing Center for Infectious Disease"/>
            <person name="Wu L."/>
            <person name="Ma J."/>
        </authorList>
    </citation>
    <scope>NUCLEOTIDE SEQUENCE [LARGE SCALE GENOMIC DNA]</scope>
    <source>
        <strain evidence="7 8">CGMCC 1.12230</strain>
    </source>
</reference>
<evidence type="ECO:0000256" key="3">
    <source>
        <dbReference type="ARBA" id="ARBA00022989"/>
    </source>
</evidence>
<evidence type="ECO:0000256" key="5">
    <source>
        <dbReference type="SAM" id="Phobius"/>
    </source>
</evidence>
<sequence length="264" mass="28903">MLSVGFRALFRREVLRFVRRPKNTFMPPAITNVLYFSVFGVILGNRIDEIAGFPYILFIVPGLIVLGAISNAFENASFSIFHGRWNEYIHETLTSPLSYGEMVVAYVGASAVRGIIVGLIIAAVGRAFTAISVEHPLYLLVTLVVITALFAGFGIIGGLVARDFDDLTVMNQFIIRPLVFFGAVFYSLETLPGIWQQVSLLNPMVLMVDSVRYGFLGYSDLVQVAPASYEGIMPLVSLAVLAVLTVVVVGIDVYLFKTGYGLTD</sequence>
<evidence type="ECO:0000256" key="4">
    <source>
        <dbReference type="ARBA" id="ARBA00023136"/>
    </source>
</evidence>
<dbReference type="RefSeq" id="WP_390290545.1">
    <property type="nucleotide sequence ID" value="NZ_JBHUDI010000011.1"/>
</dbReference>
<organism evidence="7 8">
    <name type="scientific">Haloarchaeobius amylolyticus</name>
    <dbReference type="NCBI Taxonomy" id="1198296"/>
    <lineage>
        <taxon>Archaea</taxon>
        <taxon>Methanobacteriati</taxon>
        <taxon>Methanobacteriota</taxon>
        <taxon>Stenosarchaea group</taxon>
        <taxon>Halobacteria</taxon>
        <taxon>Halobacteriales</taxon>
        <taxon>Halorubellaceae</taxon>
        <taxon>Haloarchaeobius</taxon>
    </lineage>
</organism>
<dbReference type="InterPro" id="IPR047817">
    <property type="entry name" value="ABC2_TM_bact-type"/>
</dbReference>
<dbReference type="PANTHER" id="PTHR43332:SF2">
    <property type="entry name" value="INNER MEMBRANE TRANSPORT PERMEASE YADH"/>
    <property type="match status" value="1"/>
</dbReference>
<feature type="domain" description="ABC transmembrane type-2" evidence="6">
    <location>
        <begin position="19"/>
        <end position="259"/>
    </location>
</feature>
<keyword evidence="8" id="KW-1185">Reference proteome</keyword>
<evidence type="ECO:0000313" key="8">
    <source>
        <dbReference type="Proteomes" id="UP001597076"/>
    </source>
</evidence>
<keyword evidence="2 5" id="KW-0812">Transmembrane</keyword>
<keyword evidence="3 5" id="KW-1133">Transmembrane helix</keyword>
<dbReference type="GO" id="GO:0016020">
    <property type="term" value="C:membrane"/>
    <property type="evidence" value="ECO:0007669"/>
    <property type="project" value="UniProtKB-SubCell"/>
</dbReference>
<comment type="caution">
    <text evidence="7">The sequence shown here is derived from an EMBL/GenBank/DDBJ whole genome shotgun (WGS) entry which is preliminary data.</text>
</comment>
<keyword evidence="4 5" id="KW-0472">Membrane</keyword>
<evidence type="ECO:0000256" key="2">
    <source>
        <dbReference type="ARBA" id="ARBA00022692"/>
    </source>
</evidence>
<feature type="transmembrane region" description="Helical" evidence="5">
    <location>
        <begin position="137"/>
        <end position="161"/>
    </location>
</feature>
<dbReference type="PIRSF" id="PIRSF006648">
    <property type="entry name" value="DrrB"/>
    <property type="match status" value="1"/>
</dbReference>
<dbReference type="EMBL" id="JBHUDI010000011">
    <property type="protein sequence ID" value="MFD1565499.1"/>
    <property type="molecule type" value="Genomic_DNA"/>
</dbReference>
<feature type="transmembrane region" description="Helical" evidence="5">
    <location>
        <begin position="103"/>
        <end position="125"/>
    </location>
</feature>
<accession>A0ABD6BK61</accession>
<feature type="transmembrane region" description="Helical" evidence="5">
    <location>
        <begin position="235"/>
        <end position="256"/>
    </location>
</feature>
<feature type="transmembrane region" description="Helical" evidence="5">
    <location>
        <begin position="173"/>
        <end position="191"/>
    </location>
</feature>
<dbReference type="InterPro" id="IPR013525">
    <property type="entry name" value="ABC2_TM"/>
</dbReference>
<feature type="transmembrane region" description="Helical" evidence="5">
    <location>
        <begin position="55"/>
        <end position="73"/>
    </location>
</feature>
<feature type="transmembrane region" description="Helical" evidence="5">
    <location>
        <begin position="25"/>
        <end position="43"/>
    </location>
</feature>
<dbReference type="InterPro" id="IPR052522">
    <property type="entry name" value="ABC-2_transport_permease"/>
</dbReference>
<dbReference type="PRINTS" id="PR00164">
    <property type="entry name" value="ABC2TRNSPORT"/>
</dbReference>
<dbReference type="InterPro" id="IPR000412">
    <property type="entry name" value="ABC_2_transport"/>
</dbReference>
<protein>
    <submittedName>
        <fullName evidence="7">ABC transporter permease</fullName>
    </submittedName>
</protein>
<name>A0ABD6BK61_9EURY</name>
<comment type="subcellular location">
    <subcellularLocation>
        <location evidence="1">Membrane</location>
        <topology evidence="1">Multi-pass membrane protein</topology>
    </subcellularLocation>
</comment>